<evidence type="ECO:0000313" key="2">
    <source>
        <dbReference type="Proteomes" id="UP000030748"/>
    </source>
</evidence>
<name>A0A022QFE7_ERYGU</name>
<evidence type="ECO:0000313" key="1">
    <source>
        <dbReference type="EMBL" id="EYU26324.1"/>
    </source>
</evidence>
<dbReference type="Proteomes" id="UP000030748">
    <property type="component" value="Unassembled WGS sequence"/>
</dbReference>
<protein>
    <submittedName>
        <fullName evidence="1">Uncharacterized protein</fullName>
    </submittedName>
</protein>
<dbReference type="EMBL" id="KI631699">
    <property type="protein sequence ID" value="EYU26324.1"/>
    <property type="molecule type" value="Genomic_DNA"/>
</dbReference>
<dbReference type="AlphaFoldDB" id="A0A022QFE7"/>
<accession>A0A022QFE7</accession>
<keyword evidence="2" id="KW-1185">Reference proteome</keyword>
<gene>
    <name evidence="1" type="ORF">MIMGU_mgv1a017262mg</name>
</gene>
<proteinExistence type="predicted"/>
<reference evidence="1 2" key="1">
    <citation type="journal article" date="2013" name="Proc. Natl. Acad. Sci. U.S.A.">
        <title>Fine-scale variation in meiotic recombination in Mimulus inferred from population shotgun sequencing.</title>
        <authorList>
            <person name="Hellsten U."/>
            <person name="Wright K.M."/>
            <person name="Jenkins J."/>
            <person name="Shu S."/>
            <person name="Yuan Y."/>
            <person name="Wessler S.R."/>
            <person name="Schmutz J."/>
            <person name="Willis J.H."/>
            <person name="Rokhsar D.S."/>
        </authorList>
    </citation>
    <scope>NUCLEOTIDE SEQUENCE [LARGE SCALE GENOMIC DNA]</scope>
    <source>
        <strain evidence="2">cv. DUN x IM62</strain>
    </source>
</reference>
<organism evidence="1 2">
    <name type="scientific">Erythranthe guttata</name>
    <name type="common">Yellow monkey flower</name>
    <name type="synonym">Mimulus guttatus</name>
    <dbReference type="NCBI Taxonomy" id="4155"/>
    <lineage>
        <taxon>Eukaryota</taxon>
        <taxon>Viridiplantae</taxon>
        <taxon>Streptophyta</taxon>
        <taxon>Embryophyta</taxon>
        <taxon>Tracheophyta</taxon>
        <taxon>Spermatophyta</taxon>
        <taxon>Magnoliopsida</taxon>
        <taxon>eudicotyledons</taxon>
        <taxon>Gunneridae</taxon>
        <taxon>Pentapetalae</taxon>
        <taxon>asterids</taxon>
        <taxon>lamiids</taxon>
        <taxon>Lamiales</taxon>
        <taxon>Phrymaceae</taxon>
        <taxon>Erythranthe</taxon>
    </lineage>
</organism>
<sequence>MHEVILVTTALHVIAADSTSAGPVIIITNKLSKIIIDNVYPTLLSEDEETAAAIDSAIVYIYIYLKRDNFSDLFCEYFSFGFSGYL</sequence>